<protein>
    <submittedName>
        <fullName evidence="2">IclR family transcriptional regulator</fullName>
    </submittedName>
</protein>
<reference evidence="2 3" key="1">
    <citation type="submission" date="2019-07" db="EMBL/GenBank/DDBJ databases">
        <title>R&amp;d 2014.</title>
        <authorList>
            <person name="Klenk H.-P."/>
        </authorList>
    </citation>
    <scope>NUCLEOTIDE SEQUENCE [LARGE SCALE GENOMIC DNA]</scope>
    <source>
        <strain evidence="2 3">DSM 43868</strain>
    </source>
</reference>
<dbReference type="PANTHER" id="PTHR30136:SF35">
    <property type="entry name" value="HTH-TYPE TRANSCRIPTIONAL REGULATOR RV1719"/>
    <property type="match status" value="1"/>
</dbReference>
<dbReference type="Pfam" id="PF01614">
    <property type="entry name" value="IclR_C"/>
    <property type="match status" value="1"/>
</dbReference>
<dbReference type="SUPFAM" id="SSF55781">
    <property type="entry name" value="GAF domain-like"/>
    <property type="match status" value="1"/>
</dbReference>
<dbReference type="Proteomes" id="UP000319825">
    <property type="component" value="Unassembled WGS sequence"/>
</dbReference>
<dbReference type="InterPro" id="IPR050707">
    <property type="entry name" value="HTH_MetabolicPath_Reg"/>
</dbReference>
<dbReference type="AlphaFoldDB" id="A0A562IK66"/>
<dbReference type="GO" id="GO:0003700">
    <property type="term" value="F:DNA-binding transcription factor activity"/>
    <property type="evidence" value="ECO:0007669"/>
    <property type="project" value="TreeGrafter"/>
</dbReference>
<gene>
    <name evidence="2" type="ORF">JD77_06108</name>
</gene>
<evidence type="ECO:0000313" key="3">
    <source>
        <dbReference type="Proteomes" id="UP000319825"/>
    </source>
</evidence>
<dbReference type="GO" id="GO:0045892">
    <property type="term" value="P:negative regulation of DNA-templated transcription"/>
    <property type="evidence" value="ECO:0007669"/>
    <property type="project" value="TreeGrafter"/>
</dbReference>
<proteinExistence type="predicted"/>
<keyword evidence="3" id="KW-1185">Reference proteome</keyword>
<sequence>MHLDATTATTYRVVNTLIETGYAQLNGYRQGYTATLKVMGLGAQMPGAFDLREAARKAFRPVGMRFGETITVARLDGLSAVFIDKIRAGDSLVFYCDVGRSLPLHIGAAARCMMAHLTDEEFEALLANDLPRRTNATINSPEALRAARAQIRQDGYALSVDEVDVGVSAIAVPLLGPTRNLLGAVAIANTSSAWSPSDHADRIEAMIAASRRVFGATTPGAAAV</sequence>
<evidence type="ECO:0000313" key="2">
    <source>
        <dbReference type="EMBL" id="TWH71083.1"/>
    </source>
</evidence>
<comment type="caution">
    <text evidence="2">The sequence shown here is derived from an EMBL/GenBank/DDBJ whole genome shotgun (WGS) entry which is preliminary data.</text>
</comment>
<dbReference type="PROSITE" id="PS51078">
    <property type="entry name" value="ICLR_ED"/>
    <property type="match status" value="1"/>
</dbReference>
<name>A0A562IK66_MICOL</name>
<organism evidence="2 3">
    <name type="scientific">Micromonospora olivasterospora</name>
    <dbReference type="NCBI Taxonomy" id="1880"/>
    <lineage>
        <taxon>Bacteria</taxon>
        <taxon>Bacillati</taxon>
        <taxon>Actinomycetota</taxon>
        <taxon>Actinomycetes</taxon>
        <taxon>Micromonosporales</taxon>
        <taxon>Micromonosporaceae</taxon>
        <taxon>Micromonospora</taxon>
    </lineage>
</organism>
<feature type="domain" description="IclR-ED" evidence="1">
    <location>
        <begin position="37"/>
        <end position="219"/>
    </location>
</feature>
<dbReference type="PANTHER" id="PTHR30136">
    <property type="entry name" value="HELIX-TURN-HELIX TRANSCRIPTIONAL REGULATOR, ICLR FAMILY"/>
    <property type="match status" value="1"/>
</dbReference>
<evidence type="ECO:0000259" key="1">
    <source>
        <dbReference type="PROSITE" id="PS51078"/>
    </source>
</evidence>
<dbReference type="InterPro" id="IPR014757">
    <property type="entry name" value="Tscrpt_reg_IclR_C"/>
</dbReference>
<dbReference type="InterPro" id="IPR029016">
    <property type="entry name" value="GAF-like_dom_sf"/>
</dbReference>
<dbReference type="GO" id="GO:0003677">
    <property type="term" value="F:DNA binding"/>
    <property type="evidence" value="ECO:0007669"/>
    <property type="project" value="TreeGrafter"/>
</dbReference>
<dbReference type="EMBL" id="VLKE01000001">
    <property type="protein sequence ID" value="TWH71083.1"/>
    <property type="molecule type" value="Genomic_DNA"/>
</dbReference>
<accession>A0A562IK66</accession>
<dbReference type="Gene3D" id="3.30.450.40">
    <property type="match status" value="1"/>
</dbReference>